<dbReference type="NCBIfam" id="NF006078">
    <property type="entry name" value="PRK08224.1"/>
    <property type="match status" value="1"/>
</dbReference>
<dbReference type="PANTHER" id="PTHR45674:SF4">
    <property type="entry name" value="DNA LIGASE 1"/>
    <property type="match status" value="1"/>
</dbReference>
<keyword evidence="3 8" id="KW-0436">Ligase</keyword>
<evidence type="ECO:0000259" key="7">
    <source>
        <dbReference type="Pfam" id="PF04679"/>
    </source>
</evidence>
<evidence type="ECO:0000313" key="9">
    <source>
        <dbReference type="Proteomes" id="UP000241167"/>
    </source>
</evidence>
<protein>
    <recommendedName>
        <fullName evidence="2">DNA ligase (ATP)</fullName>
        <ecNumber evidence="2">6.5.1.1</ecNumber>
    </recommendedName>
</protein>
<dbReference type="Gene3D" id="2.40.50.140">
    <property type="entry name" value="Nucleic acid-binding proteins"/>
    <property type="match status" value="1"/>
</dbReference>
<keyword evidence="9" id="KW-1185">Reference proteome</keyword>
<name>A0A2P7QY35_9SPHN</name>
<dbReference type="GO" id="GO:0006310">
    <property type="term" value="P:DNA recombination"/>
    <property type="evidence" value="ECO:0007669"/>
    <property type="project" value="InterPro"/>
</dbReference>
<evidence type="ECO:0000256" key="1">
    <source>
        <dbReference type="ARBA" id="ARBA00007572"/>
    </source>
</evidence>
<dbReference type="InterPro" id="IPR016059">
    <property type="entry name" value="DNA_ligase_ATP-dep_CS"/>
</dbReference>
<feature type="region of interest" description="Disordered" evidence="5">
    <location>
        <begin position="266"/>
        <end position="285"/>
    </location>
</feature>
<evidence type="ECO:0000313" key="8">
    <source>
        <dbReference type="EMBL" id="PSJ42881.1"/>
    </source>
</evidence>
<comment type="caution">
    <text evidence="8">The sequence shown here is derived from an EMBL/GenBank/DDBJ whole genome shotgun (WGS) entry which is preliminary data.</text>
</comment>
<accession>A0A2P7QY35</accession>
<evidence type="ECO:0000256" key="4">
    <source>
        <dbReference type="ARBA" id="ARBA00034003"/>
    </source>
</evidence>
<dbReference type="InterPro" id="IPR012340">
    <property type="entry name" value="NA-bd_OB-fold"/>
</dbReference>
<dbReference type="EC" id="6.5.1.1" evidence="2"/>
<evidence type="ECO:0000256" key="3">
    <source>
        <dbReference type="ARBA" id="ARBA00022598"/>
    </source>
</evidence>
<dbReference type="PANTHER" id="PTHR45674">
    <property type="entry name" value="DNA LIGASE 1/3 FAMILY MEMBER"/>
    <property type="match status" value="1"/>
</dbReference>
<comment type="catalytic activity">
    <reaction evidence="4">
        <text>ATP + (deoxyribonucleotide)n-3'-hydroxyl + 5'-phospho-(deoxyribonucleotide)m = (deoxyribonucleotide)n+m + AMP + diphosphate.</text>
        <dbReference type="EC" id="6.5.1.1"/>
    </reaction>
</comment>
<dbReference type="OrthoDB" id="9770771at2"/>
<dbReference type="CDD" id="cd07905">
    <property type="entry name" value="Adenylation_DNA_ligase_LigC"/>
    <property type="match status" value="1"/>
</dbReference>
<dbReference type="Pfam" id="PF01068">
    <property type="entry name" value="DNA_ligase_A_M"/>
    <property type="match status" value="1"/>
</dbReference>
<dbReference type="AlphaFoldDB" id="A0A2P7QY35"/>
<evidence type="ECO:0000259" key="6">
    <source>
        <dbReference type="Pfam" id="PF01068"/>
    </source>
</evidence>
<dbReference type="InterPro" id="IPR012310">
    <property type="entry name" value="DNA_ligase_ATP-dep_cent"/>
</dbReference>
<dbReference type="InterPro" id="IPR050191">
    <property type="entry name" value="ATP-dep_DNA_ligase"/>
</dbReference>
<dbReference type="GO" id="GO:0006281">
    <property type="term" value="P:DNA repair"/>
    <property type="evidence" value="ECO:0007669"/>
    <property type="project" value="InterPro"/>
</dbReference>
<dbReference type="PROSITE" id="PS00697">
    <property type="entry name" value="DNA_LIGASE_A1"/>
    <property type="match status" value="1"/>
</dbReference>
<reference evidence="8 9" key="1">
    <citation type="submission" date="2018-03" db="EMBL/GenBank/DDBJ databases">
        <title>The draft genome of Sphingosinicella sp. GL-C-18.</title>
        <authorList>
            <person name="Liu L."/>
            <person name="Li L."/>
            <person name="Liang L."/>
            <person name="Zhang X."/>
            <person name="Wang T."/>
        </authorList>
    </citation>
    <scope>NUCLEOTIDE SEQUENCE [LARGE SCALE GENOMIC DNA]</scope>
    <source>
        <strain evidence="8 9">GL-C-18</strain>
    </source>
</reference>
<feature type="domain" description="DNA ligase ATP-dependent C-terminal" evidence="7">
    <location>
        <begin position="221"/>
        <end position="321"/>
    </location>
</feature>
<dbReference type="SUPFAM" id="SSF50249">
    <property type="entry name" value="Nucleic acid-binding proteins"/>
    <property type="match status" value="1"/>
</dbReference>
<dbReference type="EMBL" id="PXYI01000001">
    <property type="protein sequence ID" value="PSJ42881.1"/>
    <property type="molecule type" value="Genomic_DNA"/>
</dbReference>
<sequence length="347" mass="38537">MGAFESLAVKPGLPPMEAKLVDALPTDPGWRFEPKWDGFRCLVYRDGGEVHLQSKSGKPLGRYFPEVVESVRAMEADRIVLDGELIIPIGGILSFDALQLRLHPAESRVRRLAEETPAQLMLFDLLFSKETSYLDAPLDHRRRALEIVHRAERREDLLLSPYTDDREVAQGWLNQAGGALDGVVAKRADAAYQPGERAMLKIKQLRTADCVVGGFRYAANSREVGSLLLGLFNDAGKLDHVGFTSAIAADERAALTARLEALIGPPGFTGDAPGGPSRWSTERTGEWQPLRHELVAEVRYDHVTGNRFRHGTKFLRWRPDKAPEQCRMEQLQPEARPAELAGLESGQ</sequence>
<dbReference type="Pfam" id="PF04679">
    <property type="entry name" value="DNA_ligase_A_C"/>
    <property type="match status" value="1"/>
</dbReference>
<dbReference type="Proteomes" id="UP000241167">
    <property type="component" value="Unassembled WGS sequence"/>
</dbReference>
<dbReference type="InterPro" id="IPR044119">
    <property type="entry name" value="Adenylation_LigC-like"/>
</dbReference>
<feature type="region of interest" description="Disordered" evidence="5">
    <location>
        <begin position="325"/>
        <end position="347"/>
    </location>
</feature>
<dbReference type="CDD" id="cd07970">
    <property type="entry name" value="OBF_DNA_ligase_LigC"/>
    <property type="match status" value="1"/>
</dbReference>
<evidence type="ECO:0000256" key="5">
    <source>
        <dbReference type="SAM" id="MobiDB-lite"/>
    </source>
</evidence>
<comment type="similarity">
    <text evidence="1">Belongs to the ATP-dependent DNA ligase family.</text>
</comment>
<gene>
    <name evidence="8" type="ORF">C7I55_00200</name>
</gene>
<dbReference type="GO" id="GO:0005524">
    <property type="term" value="F:ATP binding"/>
    <property type="evidence" value="ECO:0007669"/>
    <property type="project" value="InterPro"/>
</dbReference>
<evidence type="ECO:0000256" key="2">
    <source>
        <dbReference type="ARBA" id="ARBA00012727"/>
    </source>
</evidence>
<dbReference type="InterPro" id="IPR012309">
    <property type="entry name" value="DNA_ligase_ATP-dep_C"/>
</dbReference>
<dbReference type="GO" id="GO:0003910">
    <property type="term" value="F:DNA ligase (ATP) activity"/>
    <property type="evidence" value="ECO:0007669"/>
    <property type="project" value="UniProtKB-EC"/>
</dbReference>
<feature type="domain" description="ATP-dependent DNA ligase family profile" evidence="6">
    <location>
        <begin position="28"/>
        <end position="203"/>
    </location>
</feature>
<proteinExistence type="inferred from homology"/>
<organism evidence="8 9">
    <name type="scientific">Allosphingosinicella deserti</name>
    <dbReference type="NCBI Taxonomy" id="2116704"/>
    <lineage>
        <taxon>Bacteria</taxon>
        <taxon>Pseudomonadati</taxon>
        <taxon>Pseudomonadota</taxon>
        <taxon>Alphaproteobacteria</taxon>
        <taxon>Sphingomonadales</taxon>
        <taxon>Sphingomonadaceae</taxon>
        <taxon>Allosphingosinicella</taxon>
    </lineage>
</organism>
<dbReference type="Gene3D" id="3.30.470.30">
    <property type="entry name" value="DNA ligase/mRNA capping enzyme"/>
    <property type="match status" value="1"/>
</dbReference>
<dbReference type="InterPro" id="IPR044117">
    <property type="entry name" value="OBF_LigC-like"/>
</dbReference>
<dbReference type="SUPFAM" id="SSF56091">
    <property type="entry name" value="DNA ligase/mRNA capping enzyme, catalytic domain"/>
    <property type="match status" value="1"/>
</dbReference>